<evidence type="ECO:0000256" key="3">
    <source>
        <dbReference type="ARBA" id="ARBA00022475"/>
    </source>
</evidence>
<dbReference type="Proteomes" id="UP000276615">
    <property type="component" value="Unassembled WGS sequence"/>
</dbReference>
<feature type="transmembrane region" description="Helical" evidence="9">
    <location>
        <begin position="259"/>
        <end position="281"/>
    </location>
</feature>
<dbReference type="InterPro" id="IPR052157">
    <property type="entry name" value="BCAA_transport_permease"/>
</dbReference>
<dbReference type="CDD" id="cd06581">
    <property type="entry name" value="TM_PBP1_LivM_like"/>
    <property type="match status" value="1"/>
</dbReference>
<keyword evidence="10" id="KW-0547">Nucleotide-binding</keyword>
<organism evidence="10 11">
    <name type="scientific">Pseudomonas syringae pv. primulae</name>
    <dbReference type="NCBI Taxonomy" id="251707"/>
    <lineage>
        <taxon>Bacteria</taxon>
        <taxon>Pseudomonadati</taxon>
        <taxon>Pseudomonadota</taxon>
        <taxon>Gammaproteobacteria</taxon>
        <taxon>Pseudomonadales</taxon>
        <taxon>Pseudomonadaceae</taxon>
        <taxon>Pseudomonas</taxon>
    </lineage>
</organism>
<evidence type="ECO:0000256" key="9">
    <source>
        <dbReference type="SAM" id="Phobius"/>
    </source>
</evidence>
<dbReference type="EMBL" id="RBRQ01000162">
    <property type="protein sequence ID" value="RMR10207.1"/>
    <property type="molecule type" value="Genomic_DNA"/>
</dbReference>
<dbReference type="GO" id="GO:0015658">
    <property type="term" value="F:branched-chain amino acid transmembrane transporter activity"/>
    <property type="evidence" value="ECO:0007669"/>
    <property type="project" value="InterPro"/>
</dbReference>
<dbReference type="InterPro" id="IPR043428">
    <property type="entry name" value="LivM-like"/>
</dbReference>
<dbReference type="GO" id="GO:0005524">
    <property type="term" value="F:ATP binding"/>
    <property type="evidence" value="ECO:0007669"/>
    <property type="project" value="UniProtKB-KW"/>
</dbReference>
<feature type="transmembrane region" description="Helical" evidence="9">
    <location>
        <begin position="496"/>
        <end position="515"/>
    </location>
</feature>
<evidence type="ECO:0000256" key="1">
    <source>
        <dbReference type="ARBA" id="ARBA00004429"/>
    </source>
</evidence>
<keyword evidence="10" id="KW-0067">ATP-binding</keyword>
<proteinExistence type="inferred from homology"/>
<accession>A0A3M4S5J2</accession>
<dbReference type="AlphaFoldDB" id="A0A3M4S5J2"/>
<keyword evidence="3" id="KW-1003">Cell membrane</keyword>
<reference evidence="10 11" key="1">
    <citation type="submission" date="2018-08" db="EMBL/GenBank/DDBJ databases">
        <title>Recombination of ecologically and evolutionarily significant loci maintains genetic cohesion in the Pseudomonas syringae species complex.</title>
        <authorList>
            <person name="Dillon M."/>
            <person name="Thakur S."/>
            <person name="Almeida R.N.D."/>
            <person name="Weir B.S."/>
            <person name="Guttman D.S."/>
        </authorList>
    </citation>
    <scope>NUCLEOTIDE SEQUENCE [LARGE SCALE GENOMIC DNA]</scope>
    <source>
        <strain evidence="10 11">ICMP 8670</strain>
    </source>
</reference>
<dbReference type="PANTHER" id="PTHR11795">
    <property type="entry name" value="BRANCHED-CHAIN AMINO ACID TRANSPORT SYSTEM PERMEASE PROTEIN LIVH"/>
    <property type="match status" value="1"/>
</dbReference>
<evidence type="ECO:0000256" key="6">
    <source>
        <dbReference type="ARBA" id="ARBA00022989"/>
    </source>
</evidence>
<keyword evidence="5" id="KW-0029">Amino-acid transport</keyword>
<feature type="transmembrane region" description="Helical" evidence="9">
    <location>
        <begin position="12"/>
        <end position="31"/>
    </location>
</feature>
<dbReference type="GO" id="GO:0005886">
    <property type="term" value="C:plasma membrane"/>
    <property type="evidence" value="ECO:0007669"/>
    <property type="project" value="UniProtKB-SubCell"/>
</dbReference>
<feature type="transmembrane region" description="Helical" evidence="9">
    <location>
        <begin position="535"/>
        <end position="565"/>
    </location>
</feature>
<comment type="subcellular location">
    <subcellularLocation>
        <location evidence="1">Cell inner membrane</location>
        <topology evidence="1">Multi-pass membrane protein</topology>
    </subcellularLocation>
</comment>
<dbReference type="GO" id="GO:0006865">
    <property type="term" value="P:amino acid transport"/>
    <property type="evidence" value="ECO:0007669"/>
    <property type="project" value="UniProtKB-KW"/>
</dbReference>
<evidence type="ECO:0000256" key="5">
    <source>
        <dbReference type="ARBA" id="ARBA00022970"/>
    </source>
</evidence>
<keyword evidence="2" id="KW-0813">Transport</keyword>
<evidence type="ECO:0000256" key="2">
    <source>
        <dbReference type="ARBA" id="ARBA00022448"/>
    </source>
</evidence>
<feature type="transmembrane region" description="Helical" evidence="9">
    <location>
        <begin position="83"/>
        <end position="106"/>
    </location>
</feature>
<keyword evidence="7 9" id="KW-0472">Membrane</keyword>
<feature type="transmembrane region" description="Helical" evidence="9">
    <location>
        <begin position="413"/>
        <end position="432"/>
    </location>
</feature>
<evidence type="ECO:0000256" key="7">
    <source>
        <dbReference type="ARBA" id="ARBA00023136"/>
    </source>
</evidence>
<evidence type="ECO:0000313" key="10">
    <source>
        <dbReference type="EMBL" id="RMR10207.1"/>
    </source>
</evidence>
<feature type="transmembrane region" description="Helical" evidence="9">
    <location>
        <begin position="210"/>
        <end position="229"/>
    </location>
</feature>
<comment type="caution">
    <text evidence="10">The sequence shown here is derived from an EMBL/GenBank/DDBJ whole genome shotgun (WGS) entry which is preliminary data.</text>
</comment>
<feature type="transmembrane region" description="Helical" evidence="9">
    <location>
        <begin position="332"/>
        <end position="352"/>
    </location>
</feature>
<protein>
    <submittedName>
        <fullName evidence="10">Putative ABC transporter permease/ATP-binding protein</fullName>
    </submittedName>
</protein>
<feature type="transmembrane region" description="Helical" evidence="9">
    <location>
        <begin position="293"/>
        <end position="311"/>
    </location>
</feature>
<dbReference type="PANTHER" id="PTHR11795:SF449">
    <property type="entry name" value="BRANCHED-CHAIN AMINO ACID TRANSPORT PERMEASE PROTEIN LIVH-RELATED"/>
    <property type="match status" value="1"/>
</dbReference>
<evidence type="ECO:0000313" key="11">
    <source>
        <dbReference type="Proteomes" id="UP000276615"/>
    </source>
</evidence>
<evidence type="ECO:0000256" key="4">
    <source>
        <dbReference type="ARBA" id="ARBA00022692"/>
    </source>
</evidence>
<evidence type="ECO:0000256" key="8">
    <source>
        <dbReference type="ARBA" id="ARBA00037998"/>
    </source>
</evidence>
<keyword evidence="6 9" id="KW-1133">Transmembrane helix</keyword>
<feature type="transmembrane region" description="Helical" evidence="9">
    <location>
        <begin position="235"/>
        <end position="254"/>
    </location>
</feature>
<feature type="transmembrane region" description="Helical" evidence="9">
    <location>
        <begin position="164"/>
        <end position="181"/>
    </location>
</feature>
<dbReference type="Pfam" id="PF02653">
    <property type="entry name" value="BPD_transp_2"/>
    <property type="match status" value="2"/>
</dbReference>
<feature type="transmembrane region" description="Helical" evidence="9">
    <location>
        <begin position="118"/>
        <end position="138"/>
    </location>
</feature>
<gene>
    <name evidence="10" type="ORF">ALP92_03812</name>
</gene>
<feature type="transmembrane region" description="Helical" evidence="9">
    <location>
        <begin position="577"/>
        <end position="605"/>
    </location>
</feature>
<sequence>MECRVIDYLRFLILGLGSGAIIAAVALGLTLTYRASGVINFAQGAMASWVAYTYYSLRVEGSIPLFPMPGLATKLQLGGPMDVVPAIACALFVAAILGYLSYYLVFRPLRTAPALAKIVASVGIMLMIQSSIVLNYGGGQRSLPTILPNSAINFAGVTIGEDRLILVGLVLAVTLFLWVLYRHTEFGRKTRAAAENERLAVLLGISVDRLASVNWVLGSVLAGLIGIFVSPVTGLTPSGLTLIVIPALAAALLARFSSFWIATFAGLAIGMGQSVLMLVQLRVSWWPDFGLDRAIPFLIIVGAILILGRGLPGRGQVDTRSLPEAFAPRLTALRLANYGCIFLAAVLATIWMPYEYRAALNNTYIGITLALSLVVITGFAGQLGLAQMTLAGFAAFAISTFQTRFGLPMPVSIALAVTSSACMGVLFALPALRTRGSSLAIVTLSGGMAIQQTFFTRDGWFGAVTSKSVSAPQLFGFEFGPQSVSRIGDGMIPDPAFGLSLLGLCTLCCIAVMRLRRSHLGAAMLAVRANERASAAAGVNVAAVKITAFGIGGLLAGFGGVAFAYNLSSYTAKSFDIFTSLGLLALTYLGGISTVGGAVWAGLMYTQGLTVVLMDNLFEIGRYEGYIAGLSLIVTAVMYGEGIDGANRAFFKSLRKLCRRFKANPGSFSETGKVR</sequence>
<name>A0A3M4S5J2_9PSED</name>
<dbReference type="CDD" id="cd06582">
    <property type="entry name" value="TM_PBP1_LivH_like"/>
    <property type="match status" value="1"/>
</dbReference>
<dbReference type="InterPro" id="IPR001851">
    <property type="entry name" value="ABC_transp_permease"/>
</dbReference>
<feature type="transmembrane region" description="Helical" evidence="9">
    <location>
        <begin position="364"/>
        <end position="381"/>
    </location>
</feature>
<keyword evidence="4 9" id="KW-0812">Transmembrane</keyword>
<comment type="similarity">
    <text evidence="8">Belongs to the binding-protein-dependent transport system permease family. LivHM subfamily.</text>
</comment>